<evidence type="ECO:0000313" key="2">
    <source>
        <dbReference type="Proteomes" id="UP000585474"/>
    </source>
</evidence>
<name>A0A7J0FLQ1_9ERIC</name>
<protein>
    <submittedName>
        <fullName evidence="1">NHL domain-containing protein</fullName>
    </submittedName>
</protein>
<organism evidence="1 2">
    <name type="scientific">Actinidia rufa</name>
    <dbReference type="NCBI Taxonomy" id="165716"/>
    <lineage>
        <taxon>Eukaryota</taxon>
        <taxon>Viridiplantae</taxon>
        <taxon>Streptophyta</taxon>
        <taxon>Embryophyta</taxon>
        <taxon>Tracheophyta</taxon>
        <taxon>Spermatophyta</taxon>
        <taxon>Magnoliopsida</taxon>
        <taxon>eudicotyledons</taxon>
        <taxon>Gunneridae</taxon>
        <taxon>Pentapetalae</taxon>
        <taxon>asterids</taxon>
        <taxon>Ericales</taxon>
        <taxon>Actinidiaceae</taxon>
        <taxon>Actinidia</taxon>
    </lineage>
</organism>
<gene>
    <name evidence="1" type="ORF">Acr_13g0009030</name>
</gene>
<accession>A0A7J0FLQ1</accession>
<dbReference type="EMBL" id="BJWL01000013">
    <property type="protein sequence ID" value="GFY99503.1"/>
    <property type="molecule type" value="Genomic_DNA"/>
</dbReference>
<reference evidence="1 2" key="1">
    <citation type="submission" date="2019-07" db="EMBL/GenBank/DDBJ databases">
        <title>De Novo Assembly of kiwifruit Actinidia rufa.</title>
        <authorList>
            <person name="Sugita-Konishi S."/>
            <person name="Sato K."/>
            <person name="Mori E."/>
            <person name="Abe Y."/>
            <person name="Kisaki G."/>
            <person name="Hamano K."/>
            <person name="Suezawa K."/>
            <person name="Otani M."/>
            <person name="Fukuda T."/>
            <person name="Manabe T."/>
            <person name="Gomi K."/>
            <person name="Tabuchi M."/>
            <person name="Akimitsu K."/>
            <person name="Kataoka I."/>
        </authorList>
    </citation>
    <scope>NUCLEOTIDE SEQUENCE [LARGE SCALE GENOMIC DNA]</scope>
    <source>
        <strain evidence="2">cv. Fuchu</strain>
    </source>
</reference>
<dbReference type="AlphaFoldDB" id="A0A7J0FLQ1"/>
<evidence type="ECO:0000313" key="1">
    <source>
        <dbReference type="EMBL" id="GFY99503.1"/>
    </source>
</evidence>
<sequence>MKCLETKSGSRLVWWRLLVESCSIEPTFEILWIMDLASGGIKEVVKGLPKIMEVCGQMIQEKSSLLKQIPGDWLQQYIGNNGLSEGITYAGLISSLATFQDRVVICDTVGHRVIKLSKESGLISSFHFSNFGILGLPYWMSSSLERVYAVGGVLSEVHIDHVQHFSLLPGISFSTV</sequence>
<keyword evidence="2" id="KW-1185">Reference proteome</keyword>
<dbReference type="OrthoDB" id="273823at2759"/>
<dbReference type="Proteomes" id="UP000585474">
    <property type="component" value="Unassembled WGS sequence"/>
</dbReference>
<proteinExistence type="predicted"/>
<comment type="caution">
    <text evidence="1">The sequence shown here is derived from an EMBL/GenBank/DDBJ whole genome shotgun (WGS) entry which is preliminary data.</text>
</comment>